<organism evidence="1 2">
    <name type="scientific">Actinopolyspora mzabensis</name>
    <dbReference type="NCBI Taxonomy" id="995066"/>
    <lineage>
        <taxon>Bacteria</taxon>
        <taxon>Bacillati</taxon>
        <taxon>Actinomycetota</taxon>
        <taxon>Actinomycetes</taxon>
        <taxon>Actinopolysporales</taxon>
        <taxon>Actinopolysporaceae</taxon>
        <taxon>Actinopolyspora</taxon>
    </lineage>
</organism>
<proteinExistence type="predicted"/>
<dbReference type="RefSeq" id="WP_143013117.1">
    <property type="nucleotide sequence ID" value="NZ_FNFM01000010.1"/>
</dbReference>
<gene>
    <name evidence="1" type="ORF">SAMN04487820_110108</name>
</gene>
<keyword evidence="2" id="KW-1185">Reference proteome</keyword>
<name>A0A1G9DHT8_ACTMZ</name>
<accession>A0A1G9DHT8</accession>
<dbReference type="EMBL" id="FNFM01000010">
    <property type="protein sequence ID" value="SDK63462.1"/>
    <property type="molecule type" value="Genomic_DNA"/>
</dbReference>
<dbReference type="Proteomes" id="UP000199213">
    <property type="component" value="Unassembled WGS sequence"/>
</dbReference>
<dbReference type="AlphaFoldDB" id="A0A1G9DHT8"/>
<evidence type="ECO:0000313" key="2">
    <source>
        <dbReference type="Proteomes" id="UP000199213"/>
    </source>
</evidence>
<evidence type="ECO:0000313" key="1">
    <source>
        <dbReference type="EMBL" id="SDK63462.1"/>
    </source>
</evidence>
<protein>
    <submittedName>
        <fullName evidence="1">Uncharacterized protein</fullName>
    </submittedName>
</protein>
<reference evidence="2" key="1">
    <citation type="submission" date="2016-10" db="EMBL/GenBank/DDBJ databases">
        <authorList>
            <person name="Varghese N."/>
            <person name="Submissions S."/>
        </authorList>
    </citation>
    <scope>NUCLEOTIDE SEQUENCE [LARGE SCALE GENOMIC DNA]</scope>
    <source>
        <strain evidence="2">DSM 45460</strain>
    </source>
</reference>
<sequence length="238" mass="26737">MSLSKDSQKEIDEMVKRYESLAASWLMPGEELIWQKPTPTAHVASVIGGRLQAPHAPLRDIDVVKGDSSEWRTPSQVVIEERFLADEWADDPAIHCWATAEHPENESIRFADHLAAAHGHPEMIATNHRIALVLDTSLIIDDVQESDSTSEGLLGKARRVARQAQEAASELSIWNGTSKMISFYEIEIDRVENFSSSHLGRSIPRREFLRVEFFDGSNTIIESGDSDKHAQKLNELIR</sequence>
<dbReference type="OrthoDB" id="3673367at2"/>